<dbReference type="HOGENOM" id="CLU_782158_0_0_2"/>
<protein>
    <submittedName>
        <fullName evidence="1">Uncharacterized protein</fullName>
    </submittedName>
</protein>
<evidence type="ECO:0000313" key="1">
    <source>
        <dbReference type="EMBL" id="ABK76729.1"/>
    </source>
</evidence>
<name>A0RTR2_CENSY</name>
<dbReference type="EMBL" id="DP000238">
    <property type="protein sequence ID" value="ABK76729.1"/>
    <property type="molecule type" value="Genomic_DNA"/>
</dbReference>
<gene>
    <name evidence="1" type="ordered locus">CENSYa_0084</name>
</gene>
<dbReference type="AlphaFoldDB" id="A0RTR2"/>
<organism evidence="1 2">
    <name type="scientific">Cenarchaeum symbiosum (strain A)</name>
    <dbReference type="NCBI Taxonomy" id="414004"/>
    <lineage>
        <taxon>Archaea</taxon>
        <taxon>Nitrososphaerota</taxon>
        <taxon>Candidatus Cenarchaeales</taxon>
        <taxon>Candidatus Cenarchaeaceae</taxon>
        <taxon>Candidatus Cenarchaeum</taxon>
    </lineage>
</organism>
<dbReference type="KEGG" id="csy:CENSYa_0084"/>
<accession>A0RTR2</accession>
<proteinExistence type="predicted"/>
<dbReference type="EnsemblBacteria" id="ABK76729">
    <property type="protein sequence ID" value="ABK76729"/>
    <property type="gene ID" value="CENSYa_0084"/>
</dbReference>
<keyword evidence="2" id="KW-1185">Reference proteome</keyword>
<dbReference type="Proteomes" id="UP000000758">
    <property type="component" value="Chromosome"/>
</dbReference>
<sequence>MPNYFNRPGGASCMIRLLVIAVLAAGLLPVQPALAQSVDTDPTLGVGLSSFTPYHYTDSQGRTVIVGEVENTKDFPVTSVKIWAGFFGDTSLAPLESTIGTTVLDVIPARGSSPYMIISPSANPDTSNVSVNLLGFTSAASKPAELEIGGELTGTAERIEYSGTIKNNAKSPAEETSIHMVMYDGFRPPRLLKVVTVDIPSVIPAGGSSTFSLSEAYHRSTVGFYMFAESTTLLSNTWDVEVTQPEPISKKVSINDVHISVGGERVSSTKVGEPLLIQSSTWLQVASQGETYDQDYVYYAQVKQSGRDAVVEYVGAFSGSFNSPEPQMPSVEWIPEKDGLYFIETYMWDTNGVPLSPKGPVVLVIVN</sequence>
<reference evidence="1 2" key="1">
    <citation type="journal article" date="2006" name="Proc. Natl. Acad. Sci. U.S.A.">
        <title>Genomic analysis of the uncultivated marine crenarchaeote Cenarchaeum symbiosum.</title>
        <authorList>
            <person name="Hallam S.J."/>
            <person name="Konstantinidis K.T."/>
            <person name="Putnam N."/>
            <person name="Schleper C."/>
            <person name="Watanabe Y."/>
            <person name="Sugahara J."/>
            <person name="Preston C."/>
            <person name="de la Torre J."/>
            <person name="Richardson P.M."/>
            <person name="DeLong E.F."/>
        </authorList>
    </citation>
    <scope>NUCLEOTIDE SEQUENCE [LARGE SCALE GENOMIC DNA]</scope>
    <source>
        <strain evidence="2">A</strain>
    </source>
</reference>
<evidence type="ECO:0000313" key="2">
    <source>
        <dbReference type="Proteomes" id="UP000000758"/>
    </source>
</evidence>